<feature type="compositionally biased region" description="Basic and acidic residues" evidence="1">
    <location>
        <begin position="309"/>
        <end position="321"/>
    </location>
</feature>
<name>A0A8S1IL18_9CHLO</name>
<feature type="region of interest" description="Disordered" evidence="1">
    <location>
        <begin position="422"/>
        <end position="446"/>
    </location>
</feature>
<feature type="compositionally biased region" description="Basic and acidic residues" evidence="1">
    <location>
        <begin position="425"/>
        <end position="443"/>
    </location>
</feature>
<dbReference type="AlphaFoldDB" id="A0A8S1IL18"/>
<evidence type="ECO:0000313" key="3">
    <source>
        <dbReference type="Proteomes" id="UP000708148"/>
    </source>
</evidence>
<feature type="compositionally biased region" description="Polar residues" evidence="1">
    <location>
        <begin position="174"/>
        <end position="187"/>
    </location>
</feature>
<sequence>MAGRADAKANEADPSDPGSAAIPVGVEAEELIRRLFTPRQQGAADAALAPRGAADGDLHAGGNCGRRSGLLGEDVEGAGPEASSMMRDSGSITPEGALVSVDALKPGNSEGSLQDNTWDLYDHDQRTQGSSVDISMLLADGSPWTEDELSAEWATKKSESVSGADSGNEGGSDWETSPDNTGYPNSSSSAFSREDYCCASVPDSCDRNALTCTPRQLQNGQTTGTLQIPKQPFEPKSKRRLWGEESQPAVLNISQPGPAKAGYGGGARLHKPKPRNMSLCNSVPVGPSRARGRGICVTLRGPTVQADTGMREPTEQGRRVETSQACSQNVGSRALTQGIPSAASRGPSIFHRAGNSAESAHQWCPNCKCRLSPCEIADGQWGHGVRKEDGSSCRWEFDRGRGRLSESRVIVCTRHVTWAGASGRDPGRRQHSTLDGRPVDRHPVIPPHLRHYRPPPCLNDRGQHQQHAACEPGVRSGNPAPMASRRQVRCSDASCQSADRQHNFEAAGCSVQHRGPFKPEFDQNCHTEGRWLVFGRFEEQGKWNGVGTKNQDGWRRGRGMDQFGGRGQYTTCSGSSCSGDRLSRPRSMSPTHTDPGRHGWEGHGVNTGPVEARSTVCLAPRDGNNVGQGNRPVACQCTNSLARQESAAMADGQRQCEKGVQANAEPSAQDQGAAKPGDCSNSEATTKPVLKYLSEDRRRGPPHSRSNFAAISRNRQGFGQSVSGWVRGPPPHSTQERHPRGRTPHQNEDHHRRAVSLSPSTIRGDSPRSLSPGDRLCDCSPGRRSQGAKNGRYVIVAPAGHWRRPRGPGAAQVIRC</sequence>
<feature type="region of interest" description="Disordered" evidence="1">
    <location>
        <begin position="657"/>
        <end position="787"/>
    </location>
</feature>
<protein>
    <submittedName>
        <fullName evidence="2">Uncharacterized protein</fullName>
    </submittedName>
</protein>
<evidence type="ECO:0000313" key="2">
    <source>
        <dbReference type="EMBL" id="CAD7695571.1"/>
    </source>
</evidence>
<keyword evidence="3" id="KW-1185">Reference proteome</keyword>
<accession>A0A8S1IL18</accession>
<feature type="region of interest" description="Disordered" evidence="1">
    <location>
        <begin position="572"/>
        <end position="607"/>
    </location>
</feature>
<feature type="region of interest" description="Disordered" evidence="1">
    <location>
        <begin position="306"/>
        <end position="332"/>
    </location>
</feature>
<reference evidence="2" key="1">
    <citation type="submission" date="2020-12" db="EMBL/GenBank/DDBJ databases">
        <authorList>
            <person name="Iha C."/>
        </authorList>
    </citation>
    <scope>NUCLEOTIDE SEQUENCE</scope>
</reference>
<feature type="region of interest" description="Disordered" evidence="1">
    <location>
        <begin position="1"/>
        <end position="24"/>
    </location>
</feature>
<organism evidence="2 3">
    <name type="scientific">Ostreobium quekettii</name>
    <dbReference type="NCBI Taxonomy" id="121088"/>
    <lineage>
        <taxon>Eukaryota</taxon>
        <taxon>Viridiplantae</taxon>
        <taxon>Chlorophyta</taxon>
        <taxon>core chlorophytes</taxon>
        <taxon>Ulvophyceae</taxon>
        <taxon>TCBD clade</taxon>
        <taxon>Bryopsidales</taxon>
        <taxon>Ostreobineae</taxon>
        <taxon>Ostreobiaceae</taxon>
        <taxon>Ostreobium</taxon>
    </lineage>
</organism>
<gene>
    <name evidence="2" type="ORF">OSTQU699_LOCUS932</name>
</gene>
<dbReference type="EMBL" id="CAJHUC010000360">
    <property type="protein sequence ID" value="CAD7695571.1"/>
    <property type="molecule type" value="Genomic_DNA"/>
</dbReference>
<feature type="compositionally biased region" description="Polar residues" evidence="1">
    <location>
        <begin position="704"/>
        <end position="723"/>
    </location>
</feature>
<proteinExistence type="predicted"/>
<evidence type="ECO:0000256" key="1">
    <source>
        <dbReference type="SAM" id="MobiDB-lite"/>
    </source>
</evidence>
<feature type="region of interest" description="Disordered" evidence="1">
    <location>
        <begin position="148"/>
        <end position="187"/>
    </location>
</feature>
<feature type="compositionally biased region" description="Low complexity" evidence="1">
    <location>
        <begin position="40"/>
        <end position="55"/>
    </location>
</feature>
<feature type="region of interest" description="Disordered" evidence="1">
    <location>
        <begin position="40"/>
        <end position="97"/>
    </location>
</feature>
<feature type="compositionally biased region" description="Polar residues" evidence="1">
    <location>
        <begin position="322"/>
        <end position="332"/>
    </location>
</feature>
<comment type="caution">
    <text evidence="2">The sequence shown here is derived from an EMBL/GenBank/DDBJ whole genome shotgun (WGS) entry which is preliminary data.</text>
</comment>
<feature type="compositionally biased region" description="Basic and acidic residues" evidence="1">
    <location>
        <begin position="1"/>
        <end position="11"/>
    </location>
</feature>
<dbReference type="Proteomes" id="UP000708148">
    <property type="component" value="Unassembled WGS sequence"/>
</dbReference>